<gene>
    <name evidence="7" type="ORF">ABCS64_00875</name>
</gene>
<dbReference type="Proteomes" id="UP001574673">
    <property type="component" value="Unassembled WGS sequence"/>
</dbReference>
<sequence length="228" mass="25398">MNEAIKYVDEAIRSRHSMRRFLPTPVPKATVRELLELAACAPSGTNVQPWRVYALSGEAKNALSAAIMAKHAAGETDGGRELDYYPKEWVEPWLSRRRKCGLGLYSLLGIQKGDTVRMKEQAGRNYIFFDAPVGLIFTLDNRLGKGMLVDCGMFLGNLMIAARARGLDTCPQAFFADYHKTIRAHLGIADNEIVYCGMALGYADPNAPENTLRTEREAVEVFTDFRGF</sequence>
<dbReference type="SUPFAM" id="SSF55469">
    <property type="entry name" value="FMN-dependent nitroreductase-like"/>
    <property type="match status" value="1"/>
</dbReference>
<dbReference type="InterPro" id="IPR000415">
    <property type="entry name" value="Nitroreductase-like"/>
</dbReference>
<name>A0ABV4UAV7_9RHOO</name>
<dbReference type="EMBL" id="JBEUWX010000001">
    <property type="protein sequence ID" value="MFA9948892.1"/>
    <property type="molecule type" value="Genomic_DNA"/>
</dbReference>
<keyword evidence="3" id="KW-0285">Flavoprotein</keyword>
<evidence type="ECO:0000256" key="2">
    <source>
        <dbReference type="ARBA" id="ARBA00007118"/>
    </source>
</evidence>
<dbReference type="Pfam" id="PF00881">
    <property type="entry name" value="Nitroreductase"/>
    <property type="match status" value="1"/>
</dbReference>
<comment type="similarity">
    <text evidence="2">Belongs to the nitroreductase family.</text>
</comment>
<dbReference type="InterPro" id="IPR029479">
    <property type="entry name" value="Nitroreductase"/>
</dbReference>
<proteinExistence type="inferred from homology"/>
<organism evidence="7 8">
    <name type="scientific">Dentiradicibacter hellwigii</name>
    <dbReference type="NCBI Taxonomy" id="3149053"/>
    <lineage>
        <taxon>Bacteria</taxon>
        <taxon>Pseudomonadati</taxon>
        <taxon>Pseudomonadota</taxon>
        <taxon>Betaproteobacteria</taxon>
        <taxon>Rhodocyclales</taxon>
        <taxon>Rhodocyclaceae</taxon>
        <taxon>Dentiradicibacter</taxon>
    </lineage>
</organism>
<evidence type="ECO:0000259" key="6">
    <source>
        <dbReference type="Pfam" id="PF00881"/>
    </source>
</evidence>
<evidence type="ECO:0000256" key="1">
    <source>
        <dbReference type="ARBA" id="ARBA00001917"/>
    </source>
</evidence>
<dbReference type="Gene3D" id="3.40.109.10">
    <property type="entry name" value="NADH Oxidase"/>
    <property type="match status" value="1"/>
</dbReference>
<dbReference type="CDD" id="cd02136">
    <property type="entry name" value="PnbA_NfnB-like"/>
    <property type="match status" value="1"/>
</dbReference>
<comment type="cofactor">
    <cofactor evidence="1">
        <name>FMN</name>
        <dbReference type="ChEBI" id="CHEBI:58210"/>
    </cofactor>
</comment>
<keyword evidence="4" id="KW-0288">FMN</keyword>
<evidence type="ECO:0000256" key="4">
    <source>
        <dbReference type="ARBA" id="ARBA00022643"/>
    </source>
</evidence>
<evidence type="ECO:0000256" key="3">
    <source>
        <dbReference type="ARBA" id="ARBA00022630"/>
    </source>
</evidence>
<accession>A0ABV4UAV7</accession>
<evidence type="ECO:0000313" key="8">
    <source>
        <dbReference type="Proteomes" id="UP001574673"/>
    </source>
</evidence>
<protein>
    <submittedName>
        <fullName evidence="7">Nitroreductase</fullName>
    </submittedName>
</protein>
<dbReference type="PANTHER" id="PTHR43673:SF2">
    <property type="entry name" value="NITROREDUCTASE"/>
    <property type="match status" value="1"/>
</dbReference>
<keyword evidence="5" id="KW-0560">Oxidoreductase</keyword>
<reference evidence="8" key="1">
    <citation type="submission" date="2024-06" db="EMBL/GenBank/DDBJ databases">
        <title>Radixoralia hellwigii gen. nov., sp nov., isolated from a root canal in the human oral cavity.</title>
        <authorList>
            <person name="Bartsch S."/>
            <person name="Wittmer A."/>
            <person name="Schulz A.-K."/>
            <person name="Neumann-Schaal M."/>
            <person name="Wolf J."/>
            <person name="Gronow S."/>
            <person name="Tennert C."/>
            <person name="Haecker G."/>
            <person name="Cieplik F."/>
            <person name="Al-Ahmad A."/>
        </authorList>
    </citation>
    <scope>NUCLEOTIDE SEQUENCE [LARGE SCALE GENOMIC DNA]</scope>
    <source>
        <strain evidence="8">Wk13</strain>
    </source>
</reference>
<comment type="caution">
    <text evidence="7">The sequence shown here is derived from an EMBL/GenBank/DDBJ whole genome shotgun (WGS) entry which is preliminary data.</text>
</comment>
<evidence type="ECO:0000313" key="7">
    <source>
        <dbReference type="EMBL" id="MFA9948892.1"/>
    </source>
</evidence>
<dbReference type="PANTHER" id="PTHR43673">
    <property type="entry name" value="NAD(P)H NITROREDUCTASE YDGI-RELATED"/>
    <property type="match status" value="1"/>
</dbReference>
<feature type="domain" description="Nitroreductase" evidence="6">
    <location>
        <begin position="12"/>
        <end position="202"/>
    </location>
</feature>
<dbReference type="RefSeq" id="WP_418890062.1">
    <property type="nucleotide sequence ID" value="NZ_JBEUWX010000001.1"/>
</dbReference>
<evidence type="ECO:0000256" key="5">
    <source>
        <dbReference type="ARBA" id="ARBA00023002"/>
    </source>
</evidence>
<keyword evidence="8" id="KW-1185">Reference proteome</keyword>